<sequence>MKCRKVPPTELVTVRRWHRSEAAKGIWGSHSKCGVTECETDRHSHDGPSCWFIMKIREVVPVPKFQEFKFYGTETLDGKMCL</sequence>
<dbReference type="EMBL" id="RXGB01000036">
    <property type="protein sequence ID" value="TMX05624.1"/>
    <property type="molecule type" value="Genomic_DNA"/>
</dbReference>
<gene>
    <name evidence="1" type="ORF">EJD97_014009</name>
</gene>
<comment type="caution">
    <text evidence="1">The sequence shown here is derived from an EMBL/GenBank/DDBJ whole genome shotgun (WGS) entry which is preliminary data.</text>
</comment>
<dbReference type="AlphaFoldDB" id="A0A6N2CKD8"/>
<name>A0A6N2CKD8_SOLCI</name>
<accession>A0A6N2CKD8</accession>
<protein>
    <submittedName>
        <fullName evidence="1">Uncharacterized protein</fullName>
    </submittedName>
</protein>
<evidence type="ECO:0000313" key="1">
    <source>
        <dbReference type="EMBL" id="TMX05624.1"/>
    </source>
</evidence>
<proteinExistence type="predicted"/>
<organism evidence="1">
    <name type="scientific">Solanum chilense</name>
    <name type="common">Tomato</name>
    <name type="synonym">Lycopersicon chilense</name>
    <dbReference type="NCBI Taxonomy" id="4083"/>
    <lineage>
        <taxon>Eukaryota</taxon>
        <taxon>Viridiplantae</taxon>
        <taxon>Streptophyta</taxon>
        <taxon>Embryophyta</taxon>
        <taxon>Tracheophyta</taxon>
        <taxon>Spermatophyta</taxon>
        <taxon>Magnoliopsida</taxon>
        <taxon>eudicotyledons</taxon>
        <taxon>Gunneridae</taxon>
        <taxon>Pentapetalae</taxon>
        <taxon>asterids</taxon>
        <taxon>lamiids</taxon>
        <taxon>Solanales</taxon>
        <taxon>Solanaceae</taxon>
        <taxon>Solanoideae</taxon>
        <taxon>Solaneae</taxon>
        <taxon>Solanum</taxon>
        <taxon>Solanum subgen. Lycopersicon</taxon>
    </lineage>
</organism>
<reference evidence="1" key="1">
    <citation type="submission" date="2019-05" db="EMBL/GenBank/DDBJ databases">
        <title>The de novo reference genome and transcriptome assemblies of the wild tomato species Solanum chilense.</title>
        <authorList>
            <person name="Stam R."/>
            <person name="Nosenko T."/>
            <person name="Hoerger A.C."/>
            <person name="Stephan W."/>
            <person name="Seidel M.A."/>
            <person name="Kuhn J.M.M."/>
            <person name="Haberer G."/>
            <person name="Tellier A."/>
        </authorList>
    </citation>
    <scope>NUCLEOTIDE SEQUENCE</scope>
    <source>
        <tissue evidence="1">Mature leaves</tissue>
    </source>
</reference>